<dbReference type="InterPro" id="IPR005158">
    <property type="entry name" value="BTAD"/>
</dbReference>
<evidence type="ECO:0000256" key="3">
    <source>
        <dbReference type="ARBA" id="ARBA00023125"/>
    </source>
</evidence>
<feature type="compositionally biased region" description="Basic and acidic residues" evidence="6">
    <location>
        <begin position="275"/>
        <end position="295"/>
    </location>
</feature>
<dbReference type="Gene3D" id="1.25.40.10">
    <property type="entry name" value="Tetratricopeptide repeat domain"/>
    <property type="match status" value="1"/>
</dbReference>
<feature type="compositionally biased region" description="Low complexity" evidence="6">
    <location>
        <begin position="296"/>
        <end position="322"/>
    </location>
</feature>
<dbReference type="InterPro" id="IPR001867">
    <property type="entry name" value="OmpR/PhoB-type_DNA-bd"/>
</dbReference>
<evidence type="ECO:0000256" key="4">
    <source>
        <dbReference type="ARBA" id="ARBA00023163"/>
    </source>
</evidence>
<dbReference type="SUPFAM" id="SSF48452">
    <property type="entry name" value="TPR-like"/>
    <property type="match status" value="1"/>
</dbReference>
<reference evidence="9" key="1">
    <citation type="journal article" date="2019" name="Int. J. Syst. Evol. Microbiol.">
        <title>The Global Catalogue of Microorganisms (GCM) 10K type strain sequencing project: providing services to taxonomists for standard genome sequencing and annotation.</title>
        <authorList>
            <consortium name="The Broad Institute Genomics Platform"/>
            <consortium name="The Broad Institute Genome Sequencing Center for Infectious Disease"/>
            <person name="Wu L."/>
            <person name="Ma J."/>
        </authorList>
    </citation>
    <scope>NUCLEOTIDE SEQUENCE [LARGE SCALE GENOMIC DNA]</scope>
    <source>
        <strain evidence="9">CGMCC 4.7329</strain>
    </source>
</reference>
<accession>A0ABQ2KL85</accession>
<name>A0ABQ2KL85_9NOCA</name>
<dbReference type="Pfam" id="PF03704">
    <property type="entry name" value="BTAD"/>
    <property type="match status" value="1"/>
</dbReference>
<keyword evidence="3 5" id="KW-0238">DNA-binding</keyword>
<proteinExistence type="inferred from homology"/>
<dbReference type="Gene3D" id="3.40.50.300">
    <property type="entry name" value="P-loop containing nucleotide triphosphate hydrolases"/>
    <property type="match status" value="1"/>
</dbReference>
<dbReference type="Pfam" id="PF13191">
    <property type="entry name" value="AAA_16"/>
    <property type="match status" value="1"/>
</dbReference>
<protein>
    <recommendedName>
        <fullName evidence="7">OmpR/PhoB-type domain-containing protein</fullName>
    </recommendedName>
</protein>
<dbReference type="Gene3D" id="1.10.10.10">
    <property type="entry name" value="Winged helix-like DNA-binding domain superfamily/Winged helix DNA-binding domain"/>
    <property type="match status" value="1"/>
</dbReference>
<evidence type="ECO:0000256" key="1">
    <source>
        <dbReference type="ARBA" id="ARBA00005820"/>
    </source>
</evidence>
<evidence type="ECO:0000256" key="6">
    <source>
        <dbReference type="SAM" id="MobiDB-lite"/>
    </source>
</evidence>
<dbReference type="Proteomes" id="UP000658127">
    <property type="component" value="Unassembled WGS sequence"/>
</dbReference>
<comment type="similarity">
    <text evidence="1">Belongs to the AfsR/DnrI/RedD regulatory family.</text>
</comment>
<dbReference type="PANTHER" id="PTHR35807:SF1">
    <property type="entry name" value="TRANSCRIPTIONAL REGULATOR REDD"/>
    <property type="match status" value="1"/>
</dbReference>
<evidence type="ECO:0000313" key="9">
    <source>
        <dbReference type="Proteomes" id="UP000658127"/>
    </source>
</evidence>
<gene>
    <name evidence="8" type="ORF">GCM10011610_41990</name>
</gene>
<dbReference type="InterPro" id="IPR041664">
    <property type="entry name" value="AAA_16"/>
</dbReference>
<organism evidence="8 9">
    <name type="scientific">Nocardia rhizosphaerihabitans</name>
    <dbReference type="NCBI Taxonomy" id="1691570"/>
    <lineage>
        <taxon>Bacteria</taxon>
        <taxon>Bacillati</taxon>
        <taxon>Actinomycetota</taxon>
        <taxon>Actinomycetes</taxon>
        <taxon>Mycobacteriales</taxon>
        <taxon>Nocardiaceae</taxon>
        <taxon>Nocardia</taxon>
    </lineage>
</organism>
<sequence>MGERPADLGGPRQRALLARLVLAGGDVVSTDRLIDDLWAGDPPPKALGALQAHISYLRRAIEPDRPPRAPATVLISEAPGYALRLDRSAVDAWQFERLLADGDPDPAQRYRALGNALACWHGEPYAPFATAHWVVPEAARLHELRRLAVERRAEAALALGRPDEAFALLHAHVADHPDRENAARLLALTQYRLGRQLDALATLRRVRTYLDTEFGVLPGPALGELETAILTHAPELDQPPASAATPRSPGSPRQAAPIPSTAGSPRSDPAFPNRHLADGADRVAESARAADEGELSRSASGRMAAARSTGLADDGAPVADADAAVDRPGHGTRADLPGPRSRSNGAAVGYDAERAALLAEAGEVVAHGRARVVWLEGEAGAGKTTQTESLARALAVDGWTVASTACPEVDGAPAAWAWEHLLDELGAQTSAAFGAAGPGPDGFGSRAGPFAIAQAVAEACAQRLADGPVLVVLEDVHRADSATLQILRQVVAWLAQRPMLVLVTARGSEADAGVRATAAALAATTGRRLELSGLDTAAVRAVAAGAGLGSIDDDTAERLRERTGGNPLFVREVAKLAAAVGDLHAVPEGVRDVLSRRIARLPAGAARALRLAAVWGDDIDFDTLLELTAEPEETLIDLVDTVTVAGLVRIAGTDRITFAHALIRDVVYGDIPALRRARLHWSALELLERRTGGTTADLESDTGTVDLDAMAHHAIAGAGTANATRALRYVLAAARRRTARRAHQDAEPLWRSALELHTCAGHVTATAPRADRLAALSTTCALVNALAYGGNDEQARILRVEALATARALMPSTDTHSAAARGDDARIIATDPVVAVLTCWRAPTIWTSRERGLPDPGMWADLASASARTTAPDLRIRLLVTTAFEVVGFDNPHAFACSAEALRAARELGDPELLCAALNARAFVALGPDLWPERGDLADELLRVSTEAGLPEYQAVAHFLRFLVASGAGRLVAARAEIAKALDCAEGGQLGPLLVVSTAHLAVLAALRGDFATAKAIDADLSAKMIAAGHANGAELVLLAEMMTGWALGDLAPGLDGYAALNAAAPHALRSAYMLALLDAGDTERAAAVLGAGTPVLRDYYWCAMSVFEARVVTRIGTIEAARQLYQDLLPRAGTIAGMDSGSVAFGPVDTVLAELADRLGDHAAATAHRAAAEDVLAAIATELAALDDIGTTAPTAAGRPSATA</sequence>
<dbReference type="SMART" id="SM01043">
    <property type="entry name" value="BTAD"/>
    <property type="match status" value="1"/>
</dbReference>
<feature type="compositionally biased region" description="Basic and acidic residues" evidence="6">
    <location>
        <begin position="324"/>
        <end position="333"/>
    </location>
</feature>
<dbReference type="SUPFAM" id="SSF46894">
    <property type="entry name" value="C-terminal effector domain of the bipartite response regulators"/>
    <property type="match status" value="1"/>
</dbReference>
<evidence type="ECO:0000256" key="5">
    <source>
        <dbReference type="PROSITE-ProRule" id="PRU01091"/>
    </source>
</evidence>
<feature type="region of interest" description="Disordered" evidence="6">
    <location>
        <begin position="235"/>
        <end position="346"/>
    </location>
</feature>
<dbReference type="PROSITE" id="PS51755">
    <property type="entry name" value="OMPR_PHOB"/>
    <property type="match status" value="1"/>
</dbReference>
<feature type="DNA-binding region" description="OmpR/PhoB-type" evidence="5">
    <location>
        <begin position="1"/>
        <end position="85"/>
    </location>
</feature>
<keyword evidence="9" id="KW-1185">Reference proteome</keyword>
<dbReference type="SUPFAM" id="SSF52540">
    <property type="entry name" value="P-loop containing nucleoside triphosphate hydrolases"/>
    <property type="match status" value="1"/>
</dbReference>
<dbReference type="EMBL" id="BMNE01000004">
    <property type="protein sequence ID" value="GGN86558.1"/>
    <property type="molecule type" value="Genomic_DNA"/>
</dbReference>
<dbReference type="InterPro" id="IPR011990">
    <property type="entry name" value="TPR-like_helical_dom_sf"/>
</dbReference>
<dbReference type="Pfam" id="PF00486">
    <property type="entry name" value="Trans_reg_C"/>
    <property type="match status" value="1"/>
</dbReference>
<dbReference type="CDD" id="cd15831">
    <property type="entry name" value="BTAD"/>
    <property type="match status" value="1"/>
</dbReference>
<dbReference type="InterPro" id="IPR051677">
    <property type="entry name" value="AfsR-DnrI-RedD_regulator"/>
</dbReference>
<dbReference type="PANTHER" id="PTHR35807">
    <property type="entry name" value="TRANSCRIPTIONAL REGULATOR REDD-RELATED"/>
    <property type="match status" value="1"/>
</dbReference>
<dbReference type="RefSeq" id="WP_229739994.1">
    <property type="nucleotide sequence ID" value="NZ_BMNE01000004.1"/>
</dbReference>
<feature type="domain" description="OmpR/PhoB-type" evidence="7">
    <location>
        <begin position="1"/>
        <end position="85"/>
    </location>
</feature>
<comment type="caution">
    <text evidence="8">The sequence shown here is derived from an EMBL/GenBank/DDBJ whole genome shotgun (WGS) entry which is preliminary data.</text>
</comment>
<evidence type="ECO:0000259" key="7">
    <source>
        <dbReference type="PROSITE" id="PS51755"/>
    </source>
</evidence>
<dbReference type="SMART" id="SM00862">
    <property type="entry name" value="Trans_reg_C"/>
    <property type="match status" value="1"/>
</dbReference>
<dbReference type="InterPro" id="IPR027417">
    <property type="entry name" value="P-loop_NTPase"/>
</dbReference>
<keyword evidence="2" id="KW-0805">Transcription regulation</keyword>
<keyword evidence="4" id="KW-0804">Transcription</keyword>
<evidence type="ECO:0000313" key="8">
    <source>
        <dbReference type="EMBL" id="GGN86558.1"/>
    </source>
</evidence>
<evidence type="ECO:0000256" key="2">
    <source>
        <dbReference type="ARBA" id="ARBA00023015"/>
    </source>
</evidence>
<dbReference type="InterPro" id="IPR036388">
    <property type="entry name" value="WH-like_DNA-bd_sf"/>
</dbReference>
<dbReference type="InterPro" id="IPR016032">
    <property type="entry name" value="Sig_transdc_resp-reg_C-effctor"/>
</dbReference>